<organism evidence="11 12">
    <name type="scientific">Pseudothioclava arenosa</name>
    <dbReference type="NCBI Taxonomy" id="1795308"/>
    <lineage>
        <taxon>Bacteria</taxon>
        <taxon>Pseudomonadati</taxon>
        <taxon>Pseudomonadota</taxon>
        <taxon>Alphaproteobacteria</taxon>
        <taxon>Rhodobacterales</taxon>
        <taxon>Paracoccaceae</taxon>
        <taxon>Pseudothioclava</taxon>
    </lineage>
</organism>
<evidence type="ECO:0000256" key="9">
    <source>
        <dbReference type="ARBA" id="ARBA00023277"/>
    </source>
</evidence>
<comment type="pathway">
    <text evidence="3 10">Organic acid metabolism; glycolate biosynthesis; glycolate from 2-phosphoglycolate: step 1/1.</text>
</comment>
<evidence type="ECO:0000256" key="7">
    <source>
        <dbReference type="ARBA" id="ARBA00022801"/>
    </source>
</evidence>
<dbReference type="SFLD" id="SFLDG01129">
    <property type="entry name" value="C1.5:_HAD__Beta-PGM__Phosphata"/>
    <property type="match status" value="1"/>
</dbReference>
<dbReference type="GO" id="GO:0005829">
    <property type="term" value="C:cytosol"/>
    <property type="evidence" value="ECO:0007669"/>
    <property type="project" value="TreeGrafter"/>
</dbReference>
<dbReference type="Gene3D" id="1.10.150.240">
    <property type="entry name" value="Putative phosphatase, domain 2"/>
    <property type="match status" value="1"/>
</dbReference>
<dbReference type="InterPro" id="IPR041492">
    <property type="entry name" value="HAD_2"/>
</dbReference>
<comment type="similarity">
    <text evidence="4 10">Belongs to the HAD-like hydrolase superfamily. CbbY/CbbZ/Gph/YieH family.</text>
</comment>
<dbReference type="EC" id="3.1.3.18" evidence="5 10"/>
<evidence type="ECO:0000256" key="3">
    <source>
        <dbReference type="ARBA" id="ARBA00004818"/>
    </source>
</evidence>
<proteinExistence type="inferred from homology"/>
<comment type="function">
    <text evidence="10">Specifically catalyzes the dephosphorylation of 2-phosphoglycolate. Is involved in the dissimilation of the intracellular 2-phosphoglycolate formed during the DNA repair of 3'-phosphoglycolate ends, a major class of DNA lesions induced by oxidative stress.</text>
</comment>
<comment type="caution">
    <text evidence="11">The sequence shown here is derived from an EMBL/GenBank/DDBJ whole genome shotgun (WGS) entry which is preliminary data.</text>
</comment>
<dbReference type="PANTHER" id="PTHR43434:SF1">
    <property type="entry name" value="PHOSPHOGLYCOLATE PHOSPHATASE"/>
    <property type="match status" value="1"/>
</dbReference>
<dbReference type="Gene3D" id="3.40.50.1000">
    <property type="entry name" value="HAD superfamily/HAD-like"/>
    <property type="match status" value="1"/>
</dbReference>
<dbReference type="NCBIfam" id="TIGR01449">
    <property type="entry name" value="PGP_bact"/>
    <property type="match status" value="1"/>
</dbReference>
<evidence type="ECO:0000313" key="12">
    <source>
        <dbReference type="Proteomes" id="UP000243507"/>
    </source>
</evidence>
<keyword evidence="8 10" id="KW-0460">Magnesium</keyword>
<keyword evidence="9 10" id="KW-0119">Carbohydrate metabolism</keyword>
<dbReference type="SFLD" id="SFLDS00003">
    <property type="entry name" value="Haloacid_Dehalogenase"/>
    <property type="match status" value="1"/>
</dbReference>
<dbReference type="Pfam" id="PF13419">
    <property type="entry name" value="HAD_2"/>
    <property type="match status" value="1"/>
</dbReference>
<dbReference type="GO" id="GO:0008967">
    <property type="term" value="F:phosphoglycolate phosphatase activity"/>
    <property type="evidence" value="ECO:0007669"/>
    <property type="project" value="UniProtKB-UniRule"/>
</dbReference>
<evidence type="ECO:0000256" key="5">
    <source>
        <dbReference type="ARBA" id="ARBA00013078"/>
    </source>
</evidence>
<feature type="active site" description="Nucleophile" evidence="10">
    <location>
        <position position="8"/>
    </location>
</feature>
<dbReference type="GO" id="GO:0005975">
    <property type="term" value="P:carbohydrate metabolic process"/>
    <property type="evidence" value="ECO:0007669"/>
    <property type="project" value="InterPro"/>
</dbReference>
<feature type="binding site" evidence="10">
    <location>
        <position position="10"/>
    </location>
    <ligand>
        <name>Mg(2+)</name>
        <dbReference type="ChEBI" id="CHEBI:18420"/>
    </ligand>
</feature>
<feature type="binding site" evidence="10">
    <location>
        <position position="8"/>
    </location>
    <ligand>
        <name>Mg(2+)</name>
        <dbReference type="ChEBI" id="CHEBI:18420"/>
    </ligand>
</feature>
<dbReference type="SUPFAM" id="SSF56784">
    <property type="entry name" value="HAD-like"/>
    <property type="match status" value="1"/>
</dbReference>
<dbReference type="InterPro" id="IPR036412">
    <property type="entry name" value="HAD-like_sf"/>
</dbReference>
<dbReference type="AlphaFoldDB" id="A0A2A4CRR7"/>
<dbReference type="InterPro" id="IPR006439">
    <property type="entry name" value="HAD-SF_hydro_IA"/>
</dbReference>
<name>A0A2A4CRR7_9RHOB</name>
<reference evidence="11 12" key="1">
    <citation type="submission" date="2017-09" db="EMBL/GenBank/DDBJ databases">
        <title>A multilocus sequence analysis scheme for characterization of bacteria in the genus Thioclava.</title>
        <authorList>
            <person name="Liu Y."/>
            <person name="Shao Z."/>
        </authorList>
    </citation>
    <scope>NUCLEOTIDE SEQUENCE [LARGE SCALE GENOMIC DNA]</scope>
    <source>
        <strain evidence="11 12">CAU 1312</strain>
    </source>
</reference>
<evidence type="ECO:0000256" key="2">
    <source>
        <dbReference type="ARBA" id="ARBA00001946"/>
    </source>
</evidence>
<dbReference type="InterPro" id="IPR023198">
    <property type="entry name" value="PGP-like_dom2"/>
</dbReference>
<evidence type="ECO:0000256" key="10">
    <source>
        <dbReference type="HAMAP-Rule" id="MF_00495"/>
    </source>
</evidence>
<keyword evidence="12" id="KW-1185">Reference proteome</keyword>
<comment type="catalytic activity">
    <reaction evidence="1 10">
        <text>2-phosphoglycolate + H2O = glycolate + phosphate</text>
        <dbReference type="Rhea" id="RHEA:14369"/>
        <dbReference type="ChEBI" id="CHEBI:15377"/>
        <dbReference type="ChEBI" id="CHEBI:29805"/>
        <dbReference type="ChEBI" id="CHEBI:43474"/>
        <dbReference type="ChEBI" id="CHEBI:58033"/>
        <dbReference type="EC" id="3.1.3.18"/>
    </reaction>
</comment>
<evidence type="ECO:0000256" key="4">
    <source>
        <dbReference type="ARBA" id="ARBA00006171"/>
    </source>
</evidence>
<dbReference type="HAMAP" id="MF_00495">
    <property type="entry name" value="GPH_hydrolase_bact"/>
    <property type="match status" value="1"/>
</dbReference>
<dbReference type="CDD" id="cd07512">
    <property type="entry name" value="HAD_PGPase"/>
    <property type="match status" value="1"/>
</dbReference>
<keyword evidence="7 10" id="KW-0378">Hydrolase</keyword>
<evidence type="ECO:0000256" key="6">
    <source>
        <dbReference type="ARBA" id="ARBA00022723"/>
    </source>
</evidence>
<dbReference type="NCBIfam" id="TIGR01509">
    <property type="entry name" value="HAD-SF-IA-v3"/>
    <property type="match status" value="1"/>
</dbReference>
<dbReference type="InterPro" id="IPR037512">
    <property type="entry name" value="PGPase_prok"/>
</dbReference>
<dbReference type="NCBIfam" id="TIGR01549">
    <property type="entry name" value="HAD-SF-IA-v1"/>
    <property type="match status" value="1"/>
</dbReference>
<evidence type="ECO:0000256" key="1">
    <source>
        <dbReference type="ARBA" id="ARBA00000830"/>
    </source>
</evidence>
<dbReference type="PANTHER" id="PTHR43434">
    <property type="entry name" value="PHOSPHOGLYCOLATE PHOSPHATASE"/>
    <property type="match status" value="1"/>
</dbReference>
<feature type="binding site" evidence="10">
    <location>
        <position position="167"/>
    </location>
    <ligand>
        <name>Mg(2+)</name>
        <dbReference type="ChEBI" id="CHEBI:18420"/>
    </ligand>
</feature>
<dbReference type="EMBL" id="NTJD01000004">
    <property type="protein sequence ID" value="PCD76978.1"/>
    <property type="molecule type" value="Genomic_DNA"/>
</dbReference>
<dbReference type="Proteomes" id="UP000243507">
    <property type="component" value="Unassembled WGS sequence"/>
</dbReference>
<dbReference type="InterPro" id="IPR050155">
    <property type="entry name" value="HAD-like_hydrolase_sf"/>
</dbReference>
<dbReference type="InterPro" id="IPR023214">
    <property type="entry name" value="HAD_sf"/>
</dbReference>
<comment type="cofactor">
    <cofactor evidence="2 10">
        <name>Mg(2+)</name>
        <dbReference type="ChEBI" id="CHEBI:18420"/>
    </cofactor>
</comment>
<accession>A0A2A4CRR7</accession>
<dbReference type="GO" id="GO:0006281">
    <property type="term" value="P:DNA repair"/>
    <property type="evidence" value="ECO:0007669"/>
    <property type="project" value="TreeGrafter"/>
</dbReference>
<dbReference type="GO" id="GO:0046872">
    <property type="term" value="F:metal ion binding"/>
    <property type="evidence" value="ECO:0007669"/>
    <property type="project" value="UniProtKB-KW"/>
</dbReference>
<gene>
    <name evidence="11" type="primary">gph</name>
    <name evidence="11" type="ORF">CLN94_07100</name>
</gene>
<dbReference type="PRINTS" id="PR00413">
    <property type="entry name" value="HADHALOGNASE"/>
</dbReference>
<evidence type="ECO:0000256" key="8">
    <source>
        <dbReference type="ARBA" id="ARBA00022842"/>
    </source>
</evidence>
<evidence type="ECO:0000313" key="11">
    <source>
        <dbReference type="EMBL" id="PCD76978.1"/>
    </source>
</evidence>
<protein>
    <recommendedName>
        <fullName evidence="5 10">Phosphoglycolate phosphatase</fullName>
        <shortName evidence="10">PGP</shortName>
        <shortName evidence="10">PGPase</shortName>
        <ecNumber evidence="5 10">3.1.3.18</ecNumber>
    </recommendedName>
</protein>
<sequence>MMTAVIFDLDGTLIDSAPAIHAVSNAELVARGFAPLTLDQVRSFVGRGVPHLVRCLLETSGENADGPLHGEICATLIERYETQLEGNHFYPGVRAALDQLRDHGHRLAICTNKPYGPAEAVLFHLGILDLFDVVIGGDSLPTRKPEPAMLHAAHERLGGGPMIYVGDSEIDAETAANAGAPFALYTEGYRKSDVHDLRHQVAFSEFEMLPAIVANWHWGA</sequence>
<keyword evidence="6 10" id="KW-0479">Metal-binding</keyword>
<dbReference type="GO" id="GO:0046295">
    <property type="term" value="P:glycolate biosynthetic process"/>
    <property type="evidence" value="ECO:0007669"/>
    <property type="project" value="UniProtKB-UniRule"/>
</dbReference>
<dbReference type="OrthoDB" id="9793014at2"/>
<dbReference type="UniPathway" id="UPA00865">
    <property type="reaction ID" value="UER00834"/>
</dbReference>